<dbReference type="KEGG" id="amob:HG15A2_25630"/>
<dbReference type="EMBL" id="CP036263">
    <property type="protein sequence ID" value="QDS99241.1"/>
    <property type="molecule type" value="Genomic_DNA"/>
</dbReference>
<protein>
    <submittedName>
        <fullName evidence="1">Uncharacterized protein</fullName>
    </submittedName>
</protein>
<sequence length="56" mass="6313">MALTRCVALTDVPGILPERNGKKVHHATMLNRFLETTTIQADQLQSDAIKRFLYGE</sequence>
<accession>A0A517MWI8</accession>
<organism evidence="1 2">
    <name type="scientific">Adhaeretor mobilis</name>
    <dbReference type="NCBI Taxonomy" id="1930276"/>
    <lineage>
        <taxon>Bacteria</taxon>
        <taxon>Pseudomonadati</taxon>
        <taxon>Planctomycetota</taxon>
        <taxon>Planctomycetia</taxon>
        <taxon>Pirellulales</taxon>
        <taxon>Lacipirellulaceae</taxon>
        <taxon>Adhaeretor</taxon>
    </lineage>
</organism>
<evidence type="ECO:0000313" key="2">
    <source>
        <dbReference type="Proteomes" id="UP000319852"/>
    </source>
</evidence>
<reference evidence="1 2" key="1">
    <citation type="submission" date="2019-02" db="EMBL/GenBank/DDBJ databases">
        <title>Deep-cultivation of Planctomycetes and their phenomic and genomic characterization uncovers novel biology.</title>
        <authorList>
            <person name="Wiegand S."/>
            <person name="Jogler M."/>
            <person name="Boedeker C."/>
            <person name="Pinto D."/>
            <person name="Vollmers J."/>
            <person name="Rivas-Marin E."/>
            <person name="Kohn T."/>
            <person name="Peeters S.H."/>
            <person name="Heuer A."/>
            <person name="Rast P."/>
            <person name="Oberbeckmann S."/>
            <person name="Bunk B."/>
            <person name="Jeske O."/>
            <person name="Meyerdierks A."/>
            <person name="Storesund J.E."/>
            <person name="Kallscheuer N."/>
            <person name="Luecker S."/>
            <person name="Lage O.M."/>
            <person name="Pohl T."/>
            <person name="Merkel B.J."/>
            <person name="Hornburger P."/>
            <person name="Mueller R.-W."/>
            <person name="Bruemmer F."/>
            <person name="Labrenz M."/>
            <person name="Spormann A.M."/>
            <person name="Op den Camp H."/>
            <person name="Overmann J."/>
            <person name="Amann R."/>
            <person name="Jetten M.S.M."/>
            <person name="Mascher T."/>
            <person name="Medema M.H."/>
            <person name="Devos D.P."/>
            <person name="Kaster A.-K."/>
            <person name="Ovreas L."/>
            <person name="Rohde M."/>
            <person name="Galperin M.Y."/>
            <person name="Jogler C."/>
        </authorList>
    </citation>
    <scope>NUCLEOTIDE SEQUENCE [LARGE SCALE GENOMIC DNA]</scope>
    <source>
        <strain evidence="1 2">HG15A2</strain>
    </source>
</reference>
<gene>
    <name evidence="1" type="ORF">HG15A2_25630</name>
</gene>
<proteinExistence type="predicted"/>
<keyword evidence="2" id="KW-1185">Reference proteome</keyword>
<evidence type="ECO:0000313" key="1">
    <source>
        <dbReference type="EMBL" id="QDS99241.1"/>
    </source>
</evidence>
<dbReference type="RefSeq" id="WP_218931909.1">
    <property type="nucleotide sequence ID" value="NZ_CP036263.1"/>
</dbReference>
<name>A0A517MWI8_9BACT</name>
<dbReference type="Proteomes" id="UP000319852">
    <property type="component" value="Chromosome"/>
</dbReference>
<dbReference type="AlphaFoldDB" id="A0A517MWI8"/>